<comment type="subcellular location">
    <subcellularLocation>
        <location evidence="8">Cell outer membrane</location>
        <topology evidence="8">Lipid-anchor</topology>
    </subcellularLocation>
</comment>
<keyword evidence="14" id="KW-1185">Reference proteome</keyword>
<keyword evidence="6 8" id="KW-0449">Lipoprotein</keyword>
<dbReference type="GO" id="GO:0009279">
    <property type="term" value="C:cell outer membrane"/>
    <property type="evidence" value="ECO:0007669"/>
    <property type="project" value="UniProtKB-SubCell"/>
</dbReference>
<evidence type="ECO:0000256" key="3">
    <source>
        <dbReference type="ARBA" id="ARBA00023136"/>
    </source>
</evidence>
<evidence type="ECO:0000313" key="14">
    <source>
        <dbReference type="Proteomes" id="UP000293902"/>
    </source>
</evidence>
<feature type="chain" id="PRO_5030062920" description="Peptidoglycan-associated lipoprotein" evidence="9">
    <location>
        <begin position="31"/>
        <end position="192"/>
    </location>
</feature>
<evidence type="ECO:0000256" key="7">
    <source>
        <dbReference type="ARBA" id="ARBA00023306"/>
    </source>
</evidence>
<dbReference type="PANTHER" id="PTHR30329">
    <property type="entry name" value="STATOR ELEMENT OF FLAGELLAR MOTOR COMPLEX"/>
    <property type="match status" value="1"/>
</dbReference>
<dbReference type="InterPro" id="IPR039001">
    <property type="entry name" value="Pal"/>
</dbReference>
<keyword evidence="3 8" id="KW-0472">Membrane</keyword>
<reference evidence="11 14" key="2">
    <citation type="submission" date="2019-02" db="EMBL/GenBank/DDBJ databases">
        <title>Complete genome sequence of Desulfobacter hydrogenophilus AcRS1.</title>
        <authorList>
            <person name="Marietou A."/>
            <person name="Lund M.B."/>
            <person name="Marshall I.P.G."/>
            <person name="Schreiber L."/>
            <person name="Jorgensen B."/>
        </authorList>
    </citation>
    <scope>NUCLEOTIDE SEQUENCE [LARGE SCALE GENOMIC DNA]</scope>
    <source>
        <strain evidence="11 14">AcRS1</strain>
    </source>
</reference>
<dbReference type="AlphaFoldDB" id="A0A328FCE5"/>
<keyword evidence="2 8" id="KW-0732">Signal</keyword>
<dbReference type="InterPro" id="IPR006664">
    <property type="entry name" value="OMP_bac"/>
</dbReference>
<dbReference type="SUPFAM" id="SSF103088">
    <property type="entry name" value="OmpA-like"/>
    <property type="match status" value="1"/>
</dbReference>
<evidence type="ECO:0000256" key="6">
    <source>
        <dbReference type="ARBA" id="ARBA00023288"/>
    </source>
</evidence>
<name>A0A328FCE5_9BACT</name>
<dbReference type="PROSITE" id="PS51257">
    <property type="entry name" value="PROKAR_LIPOPROTEIN"/>
    <property type="match status" value="1"/>
</dbReference>
<dbReference type="PROSITE" id="PS51123">
    <property type="entry name" value="OMPA_2"/>
    <property type="match status" value="1"/>
</dbReference>
<dbReference type="Proteomes" id="UP000293902">
    <property type="component" value="Chromosome"/>
</dbReference>
<dbReference type="EMBL" id="QLNI01000020">
    <property type="protein sequence ID" value="RAM01959.1"/>
    <property type="molecule type" value="Genomic_DNA"/>
</dbReference>
<dbReference type="InterPro" id="IPR036737">
    <property type="entry name" value="OmpA-like_sf"/>
</dbReference>
<keyword evidence="7" id="KW-0131">Cell cycle</keyword>
<dbReference type="OrthoDB" id="9809164at2"/>
<dbReference type="InterPro" id="IPR050330">
    <property type="entry name" value="Bact_OuterMem_StrucFunc"/>
</dbReference>
<evidence type="ECO:0000313" key="11">
    <source>
        <dbReference type="EMBL" id="QBH11460.1"/>
    </source>
</evidence>
<dbReference type="RefSeq" id="WP_111956591.1">
    <property type="nucleotide sequence ID" value="NZ_CP036313.1"/>
</dbReference>
<dbReference type="PRINTS" id="PR01021">
    <property type="entry name" value="OMPADOMAIN"/>
</dbReference>
<protein>
    <recommendedName>
        <fullName evidence="8">Peptidoglycan-associated lipoprotein</fullName>
        <shortName evidence="8">PAL</shortName>
    </recommendedName>
</protein>
<organism evidence="12 13">
    <name type="scientific">Desulfobacter hydrogenophilus</name>
    <dbReference type="NCBI Taxonomy" id="2291"/>
    <lineage>
        <taxon>Bacteria</taxon>
        <taxon>Pseudomonadati</taxon>
        <taxon>Thermodesulfobacteriota</taxon>
        <taxon>Desulfobacteria</taxon>
        <taxon>Desulfobacterales</taxon>
        <taxon>Desulfobacteraceae</taxon>
        <taxon>Desulfobacter</taxon>
    </lineage>
</organism>
<proteinExistence type="inferred from homology"/>
<evidence type="ECO:0000256" key="2">
    <source>
        <dbReference type="ARBA" id="ARBA00022729"/>
    </source>
</evidence>
<evidence type="ECO:0000256" key="5">
    <source>
        <dbReference type="ARBA" id="ARBA00023237"/>
    </source>
</evidence>
<dbReference type="InterPro" id="IPR006665">
    <property type="entry name" value="OmpA-like"/>
</dbReference>
<evidence type="ECO:0000313" key="12">
    <source>
        <dbReference type="EMBL" id="RAM01959.1"/>
    </source>
</evidence>
<evidence type="ECO:0000259" key="10">
    <source>
        <dbReference type="PROSITE" id="PS51123"/>
    </source>
</evidence>
<dbReference type="GO" id="GO:0051301">
    <property type="term" value="P:cell division"/>
    <property type="evidence" value="ECO:0007669"/>
    <property type="project" value="UniProtKB-KW"/>
</dbReference>
<dbReference type="HAMAP" id="MF_02204">
    <property type="entry name" value="Pal"/>
    <property type="match status" value="1"/>
</dbReference>
<gene>
    <name evidence="8 12" type="primary">pal</name>
    <name evidence="12" type="ORF">DO021_10980</name>
    <name evidence="11" type="ORF">EYB58_00085</name>
</gene>
<dbReference type="CDD" id="cd07185">
    <property type="entry name" value="OmpA_C-like"/>
    <property type="match status" value="1"/>
</dbReference>
<dbReference type="Gene3D" id="3.30.1330.60">
    <property type="entry name" value="OmpA-like domain"/>
    <property type="match status" value="1"/>
</dbReference>
<keyword evidence="5 8" id="KW-0998">Cell outer membrane</keyword>
<feature type="signal peptide" evidence="9">
    <location>
        <begin position="1"/>
        <end position="30"/>
    </location>
</feature>
<evidence type="ECO:0000256" key="8">
    <source>
        <dbReference type="HAMAP-Rule" id="MF_02204"/>
    </source>
</evidence>
<comment type="similarity">
    <text evidence="8">Belongs to the Pal lipoprotein family.</text>
</comment>
<reference evidence="12 13" key="1">
    <citation type="submission" date="2018-06" db="EMBL/GenBank/DDBJ databases">
        <title>Complete Genome Sequence of Desulfobacter hydrogenophilus (DSM3380).</title>
        <authorList>
            <person name="Marietou A."/>
            <person name="Schreiber L."/>
            <person name="Marshall I."/>
            <person name="Jorgensen B."/>
        </authorList>
    </citation>
    <scope>NUCLEOTIDE SEQUENCE [LARGE SCALE GENOMIC DNA]</scope>
    <source>
        <strain evidence="12 13">DSM 3380</strain>
    </source>
</reference>
<sequence>MKKQLLMNVMMAVMVVGLLTMVACSKPQVADPGNVYQGQSEETDAERAARLEAERAARLEADRIKAQQLDDQRQAQIAEAESRFLNQNILFDYDSAELSDQAKDLLREKAAWLQANPSETVMIEGHCDERGTTVYNLALGERRANAAQNYLVDLGVSAHRLGTVSYGEEKPLDPASTEAAYRINRRAQFIFR</sequence>
<dbReference type="InterPro" id="IPR014169">
    <property type="entry name" value="Pal_lipo_C"/>
</dbReference>
<dbReference type="Pfam" id="PF00691">
    <property type="entry name" value="OmpA"/>
    <property type="match status" value="1"/>
</dbReference>
<feature type="domain" description="OmpA-like" evidence="10">
    <location>
        <begin position="78"/>
        <end position="192"/>
    </location>
</feature>
<dbReference type="NCBIfam" id="TIGR02802">
    <property type="entry name" value="Pal_lipo"/>
    <property type="match status" value="1"/>
</dbReference>
<evidence type="ECO:0000256" key="4">
    <source>
        <dbReference type="ARBA" id="ARBA00023139"/>
    </source>
</evidence>
<evidence type="ECO:0000256" key="1">
    <source>
        <dbReference type="ARBA" id="ARBA00022618"/>
    </source>
</evidence>
<dbReference type="EMBL" id="CP036313">
    <property type="protein sequence ID" value="QBH11460.1"/>
    <property type="molecule type" value="Genomic_DNA"/>
</dbReference>
<accession>A0A328FCE5</accession>
<dbReference type="Proteomes" id="UP000248798">
    <property type="component" value="Unassembled WGS sequence"/>
</dbReference>
<dbReference type="PANTHER" id="PTHR30329:SF21">
    <property type="entry name" value="LIPOPROTEIN YIAD-RELATED"/>
    <property type="match status" value="1"/>
</dbReference>
<evidence type="ECO:0000256" key="9">
    <source>
        <dbReference type="SAM" id="SignalP"/>
    </source>
</evidence>
<keyword evidence="1" id="KW-0132">Cell division</keyword>
<evidence type="ECO:0000313" key="13">
    <source>
        <dbReference type="Proteomes" id="UP000248798"/>
    </source>
</evidence>
<keyword evidence="4 8" id="KW-0564">Palmitate</keyword>